<evidence type="ECO:0000313" key="5">
    <source>
        <dbReference type="Proteomes" id="UP000321907"/>
    </source>
</evidence>
<dbReference type="GO" id="GO:0042834">
    <property type="term" value="F:peptidoglycan binding"/>
    <property type="evidence" value="ECO:0007669"/>
    <property type="project" value="InterPro"/>
</dbReference>
<feature type="compositionally biased region" description="Polar residues" evidence="1">
    <location>
        <begin position="33"/>
        <end position="47"/>
    </location>
</feature>
<keyword evidence="2" id="KW-1133">Transmembrane helix</keyword>
<proteinExistence type="predicted"/>
<keyword evidence="5" id="KW-1185">Reference proteome</keyword>
<keyword evidence="2" id="KW-0472">Membrane</keyword>
<sequence>MKNTSILIPIILIGCLGALGFLFYKAMQTVETDQPRTSSPIVLNQSDYTDEEIPDDIGKSAEYDASANDDGFRELTPAEREEARRQSELEEEREAAANEEARKREAQLDAEAAEAARLERERKAAEANSTSGSRGRYLVIAGSFRQKANAEQRVKDLRNAGFNDTRLEKFNRGTYAVALAGQTDRFSAAERLAAQIVGAGFEARVMRRR</sequence>
<keyword evidence="2" id="KW-0812">Transmembrane</keyword>
<evidence type="ECO:0000259" key="3">
    <source>
        <dbReference type="PROSITE" id="PS51724"/>
    </source>
</evidence>
<organism evidence="4 5">
    <name type="scientific">Neolewinella aurantiaca</name>
    <dbReference type="NCBI Taxonomy" id="2602767"/>
    <lineage>
        <taxon>Bacteria</taxon>
        <taxon>Pseudomonadati</taxon>
        <taxon>Bacteroidota</taxon>
        <taxon>Saprospiria</taxon>
        <taxon>Saprospirales</taxon>
        <taxon>Lewinellaceae</taxon>
        <taxon>Neolewinella</taxon>
    </lineage>
</organism>
<dbReference type="EMBL" id="VOXD01000004">
    <property type="protein sequence ID" value="TXF90904.1"/>
    <property type="molecule type" value="Genomic_DNA"/>
</dbReference>
<dbReference type="RefSeq" id="WP_147929362.1">
    <property type="nucleotide sequence ID" value="NZ_VOXD01000004.1"/>
</dbReference>
<dbReference type="PROSITE" id="PS51257">
    <property type="entry name" value="PROKAR_LIPOPROTEIN"/>
    <property type="match status" value="1"/>
</dbReference>
<dbReference type="PROSITE" id="PS51724">
    <property type="entry name" value="SPOR"/>
    <property type="match status" value="1"/>
</dbReference>
<feature type="compositionally biased region" description="Basic and acidic residues" evidence="1">
    <location>
        <begin position="70"/>
        <end position="107"/>
    </location>
</feature>
<dbReference type="Proteomes" id="UP000321907">
    <property type="component" value="Unassembled WGS sequence"/>
</dbReference>
<dbReference type="OrthoDB" id="1493878at2"/>
<dbReference type="InterPro" id="IPR007730">
    <property type="entry name" value="SPOR-like_dom"/>
</dbReference>
<protein>
    <submittedName>
        <fullName evidence="4">SPOR domain-containing protein</fullName>
    </submittedName>
</protein>
<dbReference type="SUPFAM" id="SSF110997">
    <property type="entry name" value="Sporulation related repeat"/>
    <property type="match status" value="1"/>
</dbReference>
<feature type="transmembrane region" description="Helical" evidence="2">
    <location>
        <begin position="6"/>
        <end position="24"/>
    </location>
</feature>
<dbReference type="Pfam" id="PF05036">
    <property type="entry name" value="SPOR"/>
    <property type="match status" value="1"/>
</dbReference>
<evidence type="ECO:0000313" key="4">
    <source>
        <dbReference type="EMBL" id="TXF90904.1"/>
    </source>
</evidence>
<reference evidence="4 5" key="1">
    <citation type="submission" date="2019-08" db="EMBL/GenBank/DDBJ databases">
        <title>Lewinella sp. strain SSH13 Genome sequencing and assembly.</title>
        <authorList>
            <person name="Kim I."/>
        </authorList>
    </citation>
    <scope>NUCLEOTIDE SEQUENCE [LARGE SCALE GENOMIC DNA]</scope>
    <source>
        <strain evidence="4 5">SSH13</strain>
    </source>
</reference>
<evidence type="ECO:0000256" key="1">
    <source>
        <dbReference type="SAM" id="MobiDB-lite"/>
    </source>
</evidence>
<accession>A0A5C7FJS8</accession>
<dbReference type="Gene3D" id="3.30.70.1070">
    <property type="entry name" value="Sporulation related repeat"/>
    <property type="match status" value="1"/>
</dbReference>
<gene>
    <name evidence="4" type="ORF">FUA23_03650</name>
</gene>
<feature type="region of interest" description="Disordered" evidence="1">
    <location>
        <begin position="33"/>
        <end position="110"/>
    </location>
</feature>
<comment type="caution">
    <text evidence="4">The sequence shown here is derived from an EMBL/GenBank/DDBJ whole genome shotgun (WGS) entry which is preliminary data.</text>
</comment>
<dbReference type="AlphaFoldDB" id="A0A5C7FJS8"/>
<dbReference type="InterPro" id="IPR036680">
    <property type="entry name" value="SPOR-like_sf"/>
</dbReference>
<name>A0A5C7FJS8_9BACT</name>
<evidence type="ECO:0000256" key="2">
    <source>
        <dbReference type="SAM" id="Phobius"/>
    </source>
</evidence>
<feature type="domain" description="SPOR" evidence="3">
    <location>
        <begin position="131"/>
        <end position="208"/>
    </location>
</feature>